<feature type="region of interest" description="Disordered" evidence="1">
    <location>
        <begin position="129"/>
        <end position="227"/>
    </location>
</feature>
<evidence type="ECO:0000313" key="2">
    <source>
        <dbReference type="EMBL" id="RRT37251.1"/>
    </source>
</evidence>
<sequence>MIRCTTYLSYNLLWQHKLSLSLTDFSELSINVLVLRWFKANQELSLELSPRKDSVIGLVQIIPLDCISFKLNGGDLHLGFFRSPGWPMVRRQQRMAVVRTATTDGRRQWPWPARDADAAAATVFWMRKRGQQSRRRLRQQQREERNRGGRRKRRSRGEGSGDVWQERRKGRFSRRKQRRGQQRQVMGRRRRRTATTLAMGDGRQKTAANEGRKGGSEGPGRATAAEFDEEARKVRTAIAGEGEGGGCGVSVRSAQQWLRLRAREAAAATTLADGRSKRDGATAETTLVDGRSRGDGVTTEVLTTDEGGEEDRAEGVRLLRQERRKGRGQWMRRHRPTAGAEEEGVFTRDKRKDASTILIIMHTTI</sequence>
<feature type="region of interest" description="Disordered" evidence="1">
    <location>
        <begin position="271"/>
        <end position="312"/>
    </location>
</feature>
<proteinExistence type="predicted"/>
<dbReference type="AlphaFoldDB" id="A0A426XCP0"/>
<feature type="compositionally biased region" description="Basic and acidic residues" evidence="1">
    <location>
        <begin position="156"/>
        <end position="167"/>
    </location>
</feature>
<dbReference type="EMBL" id="AMZH03022506">
    <property type="protein sequence ID" value="RRT37251.1"/>
    <property type="molecule type" value="Genomic_DNA"/>
</dbReference>
<feature type="compositionally biased region" description="Basic residues" evidence="1">
    <location>
        <begin position="129"/>
        <end position="139"/>
    </location>
</feature>
<evidence type="ECO:0000256" key="1">
    <source>
        <dbReference type="SAM" id="MobiDB-lite"/>
    </source>
</evidence>
<name>A0A426XCP0_ENSVE</name>
<dbReference type="Proteomes" id="UP000287651">
    <property type="component" value="Unassembled WGS sequence"/>
</dbReference>
<protein>
    <submittedName>
        <fullName evidence="2">Uncharacterized protein</fullName>
    </submittedName>
</protein>
<gene>
    <name evidence="2" type="ORF">B296_00042837</name>
</gene>
<accession>A0A426XCP0</accession>
<feature type="region of interest" description="Disordered" evidence="1">
    <location>
        <begin position="325"/>
        <end position="347"/>
    </location>
</feature>
<feature type="compositionally biased region" description="Basic residues" evidence="1">
    <location>
        <begin position="168"/>
        <end position="193"/>
    </location>
</feature>
<organism evidence="2 3">
    <name type="scientific">Ensete ventricosum</name>
    <name type="common">Abyssinian banana</name>
    <name type="synonym">Musa ensete</name>
    <dbReference type="NCBI Taxonomy" id="4639"/>
    <lineage>
        <taxon>Eukaryota</taxon>
        <taxon>Viridiplantae</taxon>
        <taxon>Streptophyta</taxon>
        <taxon>Embryophyta</taxon>
        <taxon>Tracheophyta</taxon>
        <taxon>Spermatophyta</taxon>
        <taxon>Magnoliopsida</taxon>
        <taxon>Liliopsida</taxon>
        <taxon>Zingiberales</taxon>
        <taxon>Musaceae</taxon>
        <taxon>Ensete</taxon>
    </lineage>
</organism>
<evidence type="ECO:0000313" key="3">
    <source>
        <dbReference type="Proteomes" id="UP000287651"/>
    </source>
</evidence>
<feature type="compositionally biased region" description="Basic residues" evidence="1">
    <location>
        <begin position="325"/>
        <end position="336"/>
    </location>
</feature>
<comment type="caution">
    <text evidence="2">The sequence shown here is derived from an EMBL/GenBank/DDBJ whole genome shotgun (WGS) entry which is preliminary data.</text>
</comment>
<reference evidence="2 3" key="1">
    <citation type="journal article" date="2014" name="Agronomy (Basel)">
        <title>A Draft Genome Sequence for Ensete ventricosum, the Drought-Tolerant Tree Against Hunger.</title>
        <authorList>
            <person name="Harrison J."/>
            <person name="Moore K.A."/>
            <person name="Paszkiewicz K."/>
            <person name="Jones T."/>
            <person name="Grant M."/>
            <person name="Ambacheew D."/>
            <person name="Muzemil S."/>
            <person name="Studholme D.J."/>
        </authorList>
    </citation>
    <scope>NUCLEOTIDE SEQUENCE [LARGE SCALE GENOMIC DNA]</scope>
</reference>